<feature type="domain" description="CHAT" evidence="2">
    <location>
        <begin position="93"/>
        <end position="358"/>
    </location>
</feature>
<evidence type="ECO:0000313" key="5">
    <source>
        <dbReference type="Proteomes" id="UP000037784"/>
    </source>
</evidence>
<dbReference type="EMBL" id="LGKN01000006">
    <property type="protein sequence ID" value="KPL87193.1"/>
    <property type="molecule type" value="Genomic_DNA"/>
</dbReference>
<reference evidence="4 6" key="2">
    <citation type="submission" date="2015-07" db="EMBL/GenBank/DDBJ databases">
        <title>Whole genome sequence of Ardenticatena maritima DSM 23922.</title>
        <authorList>
            <person name="Hemp J."/>
            <person name="Ward L.M."/>
            <person name="Pace L.A."/>
            <person name="Fischer W.W."/>
        </authorList>
    </citation>
    <scope>NUCLEOTIDE SEQUENCE [LARGE SCALE GENOMIC DNA]</scope>
    <source>
        <strain evidence="4 6">110S</strain>
    </source>
</reference>
<evidence type="ECO:0000313" key="6">
    <source>
        <dbReference type="Proteomes" id="UP000050502"/>
    </source>
</evidence>
<organism evidence="3 5">
    <name type="scientific">Ardenticatena maritima</name>
    <dbReference type="NCBI Taxonomy" id="872965"/>
    <lineage>
        <taxon>Bacteria</taxon>
        <taxon>Bacillati</taxon>
        <taxon>Chloroflexota</taxon>
        <taxon>Ardenticatenia</taxon>
        <taxon>Ardenticatenales</taxon>
        <taxon>Ardenticatenaceae</taxon>
        <taxon>Ardenticatena</taxon>
    </lineage>
</organism>
<proteinExistence type="predicted"/>
<feature type="region of interest" description="Disordered" evidence="1">
    <location>
        <begin position="370"/>
        <end position="389"/>
    </location>
</feature>
<keyword evidence="5" id="KW-1185">Reference proteome</keyword>
<gene>
    <name evidence="3" type="ORF">ARMA_3022</name>
    <name evidence="4" type="ORF">SE16_11760</name>
</gene>
<accession>A0A0M8KBW1</accession>
<dbReference type="STRING" id="872965.SE16_11760"/>
<reference evidence="5" key="3">
    <citation type="submission" date="2015-08" db="EMBL/GenBank/DDBJ databases">
        <title>Draft Genome Sequence of a Heterotrophic Facultative Anaerobic Bacterium Ardenticatena maritima Strain 110S.</title>
        <authorList>
            <person name="Kawaichi S."/>
            <person name="Yoshida T."/>
            <person name="Sako Y."/>
            <person name="Nakamura R."/>
        </authorList>
    </citation>
    <scope>NUCLEOTIDE SEQUENCE [LARGE SCALE GENOMIC DNA]</scope>
    <source>
        <strain evidence="5">110S</strain>
    </source>
</reference>
<dbReference type="EMBL" id="BBZA01000292">
    <property type="protein sequence ID" value="GAP64599.1"/>
    <property type="molecule type" value="Genomic_DNA"/>
</dbReference>
<feature type="compositionally biased region" description="Polar residues" evidence="1">
    <location>
        <begin position="373"/>
        <end position="382"/>
    </location>
</feature>
<protein>
    <recommendedName>
        <fullName evidence="2">CHAT domain-containing protein</fullName>
    </recommendedName>
</protein>
<dbReference type="RefSeq" id="WP_054494312.1">
    <property type="nucleotide sequence ID" value="NZ_BBZA01000292.1"/>
</dbReference>
<reference evidence="3" key="1">
    <citation type="journal article" date="2015" name="Genome Announc.">
        <title>Draft Genome Sequence of a Heterotrophic Facultative Anaerobic Thermophilic Bacterium, Ardenticatena maritima Strain 110ST.</title>
        <authorList>
            <person name="Kawaichi S."/>
            <person name="Yoshida T."/>
            <person name="Sako Y."/>
            <person name="Nakamura R."/>
        </authorList>
    </citation>
    <scope>NUCLEOTIDE SEQUENCE [LARGE SCALE GENOMIC DNA]</scope>
    <source>
        <strain evidence="3">110S</strain>
    </source>
</reference>
<dbReference type="Proteomes" id="UP000037784">
    <property type="component" value="Unassembled WGS sequence"/>
</dbReference>
<name>A0A0M8KBW1_9CHLR</name>
<dbReference type="OrthoDB" id="160691at2"/>
<dbReference type="AlphaFoldDB" id="A0A0M8KBW1"/>
<evidence type="ECO:0000313" key="4">
    <source>
        <dbReference type="EMBL" id="KPL87193.1"/>
    </source>
</evidence>
<evidence type="ECO:0000313" key="3">
    <source>
        <dbReference type="EMBL" id="GAP64599.1"/>
    </source>
</evidence>
<sequence length="678" mass="73856">MPLPAFVNFDLLLTVDEEILHTRVITSPVGEARASSPLPHETFSPEALLQTLMRPRRGLTFTSSNGRHVPPEQTVRAVGERLFHLVFADEVATLWRRSLDAARQNGQGVRVRLRLESPALHALPWELLYDPYQHAFIAVSARTPIVRYLNIPQAAHTTHVDGAVRMLVIIAAPHGTPALDVEREWRDIHDALAPLVAQGRLVLERLTPPTPAALQAALRRGAYHVMHFIGHGDFDGAQGVLLFEDEQGAARPLDAERLTVLVGDELDALRLVVLNACRGAQTAEADMFAGVAQQLVRRGVPAVIAMQFAITDGAALTFAREFYTALVDTGQVDTALAEARKAIYAVDNNPLEWATPVLFMRDSDGRLFAPPSSKASTVSDSPSKPGDRSVEVHGSINGSIINTGDQNTITLSKKPALSFVTPGHADMAPRHLLRLRTAAKRGQLVLIVGGDAPASLTGMPSRADLARALAAQYGVPADGSLATVAQHVMQNQNRFAFTEFLINALSSVPATPAPLYAAIADLVARGHVHHVLALTYDLALQRAVQARHIAHNVVVDDTTLTFANPAHPTLYHLFGTIDRPETLLVTEQDLNAFIRRRTKPDLFSEVERLLKRHDVLLVGLDPTDPFWLALFDESAGRRFQRPAFAVWSSLAPATVQALASNRRLTVLDTDPIALLHGL</sequence>
<evidence type="ECO:0000256" key="1">
    <source>
        <dbReference type="SAM" id="MobiDB-lite"/>
    </source>
</evidence>
<dbReference type="InterPro" id="IPR024983">
    <property type="entry name" value="CHAT_dom"/>
</dbReference>
<dbReference type="Pfam" id="PF12770">
    <property type="entry name" value="CHAT"/>
    <property type="match status" value="1"/>
</dbReference>
<dbReference type="Proteomes" id="UP000050502">
    <property type="component" value="Unassembled WGS sequence"/>
</dbReference>
<comment type="caution">
    <text evidence="3">The sequence shown here is derived from an EMBL/GenBank/DDBJ whole genome shotgun (WGS) entry which is preliminary data.</text>
</comment>
<evidence type="ECO:0000259" key="2">
    <source>
        <dbReference type="Pfam" id="PF12770"/>
    </source>
</evidence>
<dbReference type="Pfam" id="PF13289">
    <property type="entry name" value="SIR2_2"/>
    <property type="match status" value="1"/>
</dbReference>